<dbReference type="AlphaFoldDB" id="A0A7M1LJF0"/>
<evidence type="ECO:0008006" key="3">
    <source>
        <dbReference type="Google" id="ProtNLM"/>
    </source>
</evidence>
<reference evidence="1 2" key="1">
    <citation type="submission" date="2020-10" db="EMBL/GenBank/DDBJ databases">
        <title>Campylobacter and Helicobacter PacBio genomes.</title>
        <authorList>
            <person name="Lane C."/>
        </authorList>
    </citation>
    <scope>NUCLEOTIDE SEQUENCE [LARGE SCALE GENOMIC DNA]</scope>
    <source>
        <strain evidence="1 2">2016D-0077</strain>
    </source>
</reference>
<evidence type="ECO:0000313" key="1">
    <source>
        <dbReference type="EMBL" id="QOQ88044.1"/>
    </source>
</evidence>
<organism evidence="1 2">
    <name type="scientific">Campylobacter corcagiensis</name>
    <dbReference type="NCBI Taxonomy" id="1448857"/>
    <lineage>
        <taxon>Bacteria</taxon>
        <taxon>Pseudomonadati</taxon>
        <taxon>Campylobacterota</taxon>
        <taxon>Epsilonproteobacteria</taxon>
        <taxon>Campylobacterales</taxon>
        <taxon>Campylobacteraceae</taxon>
        <taxon>Campylobacter</taxon>
    </lineage>
</organism>
<evidence type="ECO:0000313" key="2">
    <source>
        <dbReference type="Proteomes" id="UP000594749"/>
    </source>
</evidence>
<dbReference type="RefSeq" id="WP_152534240.1">
    <property type="nucleotide sequence ID" value="NZ_CP053842.1"/>
</dbReference>
<dbReference type="OrthoDB" id="6712604at2"/>
<keyword evidence="2" id="KW-1185">Reference proteome</keyword>
<sequence>MRVIGSLTQIAKFSLFGFILGILISCASKSLSSKDSNEAIYFVGLNGVSFSLKSDDNFKTATMKDSSGMSYALLGVNKDCMQGDGAKVCFDSKYARVDFGDGRAFKVVPIPKVKL</sequence>
<dbReference type="Proteomes" id="UP000594749">
    <property type="component" value="Chromosome"/>
</dbReference>
<protein>
    <recommendedName>
        <fullName evidence="3">Lipoprotein</fullName>
    </recommendedName>
</protein>
<dbReference type="EMBL" id="CP063078">
    <property type="protein sequence ID" value="QOQ88044.1"/>
    <property type="molecule type" value="Genomic_DNA"/>
</dbReference>
<name>A0A7M1LJF0_9BACT</name>
<accession>A0A7M1LJF0</accession>
<proteinExistence type="predicted"/>
<dbReference type="PROSITE" id="PS51257">
    <property type="entry name" value="PROKAR_LIPOPROTEIN"/>
    <property type="match status" value="1"/>
</dbReference>
<gene>
    <name evidence="1" type="ORF">IMC76_04435</name>
</gene>